<feature type="compositionally biased region" description="Polar residues" evidence="1">
    <location>
        <begin position="1"/>
        <end position="14"/>
    </location>
</feature>
<organism evidence="2 3">
    <name type="scientific">Phormidium pseudopriestleyi FRX01</name>
    <dbReference type="NCBI Taxonomy" id="1759528"/>
    <lineage>
        <taxon>Bacteria</taxon>
        <taxon>Bacillati</taxon>
        <taxon>Cyanobacteriota</taxon>
        <taxon>Cyanophyceae</taxon>
        <taxon>Oscillatoriophycideae</taxon>
        <taxon>Oscillatoriales</taxon>
        <taxon>Oscillatoriaceae</taxon>
        <taxon>Phormidium</taxon>
    </lineage>
</organism>
<proteinExistence type="predicted"/>
<feature type="region of interest" description="Disordered" evidence="1">
    <location>
        <begin position="1"/>
        <end position="23"/>
    </location>
</feature>
<evidence type="ECO:0000313" key="3">
    <source>
        <dbReference type="Proteomes" id="UP000664844"/>
    </source>
</evidence>
<feature type="region of interest" description="Disordered" evidence="1">
    <location>
        <begin position="37"/>
        <end position="61"/>
    </location>
</feature>
<name>A0ABS3FNZ5_9CYAN</name>
<dbReference type="Proteomes" id="UP000664844">
    <property type="component" value="Unassembled WGS sequence"/>
</dbReference>
<feature type="compositionally biased region" description="Basic and acidic residues" evidence="1">
    <location>
        <begin position="48"/>
        <end position="61"/>
    </location>
</feature>
<dbReference type="RefSeq" id="WP_207087081.1">
    <property type="nucleotide sequence ID" value="NZ_JAFLQW010000139.1"/>
</dbReference>
<gene>
    <name evidence="2" type="ORF">J0895_05315</name>
</gene>
<evidence type="ECO:0000313" key="2">
    <source>
        <dbReference type="EMBL" id="MBO0348533.1"/>
    </source>
</evidence>
<reference evidence="2 3" key="1">
    <citation type="submission" date="2021-03" db="EMBL/GenBank/DDBJ databases">
        <title>Metabolic Capacity of the Antarctic Cyanobacterium Phormidium pseudopriestleyi that Sustains Oxygenic Photosynthesis in the Presence of Hydrogen Sulfide.</title>
        <authorList>
            <person name="Lumian J.E."/>
            <person name="Jungblut A.D."/>
            <person name="Dillon M.L."/>
            <person name="Hawes I."/>
            <person name="Doran P.T."/>
            <person name="Mackey T.J."/>
            <person name="Dick G.J."/>
            <person name="Grettenberger C.L."/>
            <person name="Sumner D.Y."/>
        </authorList>
    </citation>
    <scope>NUCLEOTIDE SEQUENCE [LARGE SCALE GENOMIC DNA]</scope>
    <source>
        <strain evidence="2 3">FRX01</strain>
    </source>
</reference>
<accession>A0ABS3FNZ5</accession>
<dbReference type="EMBL" id="JAFLQW010000139">
    <property type="protein sequence ID" value="MBO0348533.1"/>
    <property type="molecule type" value="Genomic_DNA"/>
</dbReference>
<evidence type="ECO:0000256" key="1">
    <source>
        <dbReference type="SAM" id="MobiDB-lite"/>
    </source>
</evidence>
<protein>
    <submittedName>
        <fullName evidence="2">Uncharacterized protein</fullName>
    </submittedName>
</protein>
<comment type="caution">
    <text evidence="2">The sequence shown here is derived from an EMBL/GenBank/DDBJ whole genome shotgun (WGS) entry which is preliminary data.</text>
</comment>
<keyword evidence="3" id="KW-1185">Reference proteome</keyword>
<sequence length="61" mass="6900">MNLRTNWRSRSKGSGNIPYPNATQELGDQSLQFFPKFGDGVSTPIERLTGDRSDNRRGFKP</sequence>